<feature type="transmembrane region" description="Helical" evidence="2">
    <location>
        <begin position="21"/>
        <end position="43"/>
    </location>
</feature>
<dbReference type="GO" id="GO:0006813">
    <property type="term" value="P:potassium ion transport"/>
    <property type="evidence" value="ECO:0007669"/>
    <property type="project" value="InterPro"/>
</dbReference>
<dbReference type="SUPFAM" id="SSF81324">
    <property type="entry name" value="Voltage-gated potassium channels"/>
    <property type="match status" value="1"/>
</dbReference>
<evidence type="ECO:0000259" key="3">
    <source>
        <dbReference type="PROSITE" id="PS51201"/>
    </source>
</evidence>
<dbReference type="InterPro" id="IPR006037">
    <property type="entry name" value="RCK_C"/>
</dbReference>
<feature type="domain" description="RCK C-terminal" evidence="4">
    <location>
        <begin position="264"/>
        <end position="348"/>
    </location>
</feature>
<protein>
    <submittedName>
        <fullName evidence="5">TrkA family potassium uptake protein</fullName>
    </submittedName>
    <submittedName>
        <fullName evidence="6">Voltage-gated potassium channel</fullName>
    </submittedName>
</protein>
<keyword evidence="2" id="KW-1133">Transmembrane helix</keyword>
<comment type="subcellular location">
    <subcellularLocation>
        <location evidence="1">Cell membrane</location>
        <topology evidence="1">Multi-pass membrane protein</topology>
    </subcellularLocation>
</comment>
<keyword evidence="6" id="KW-0813">Transport</keyword>
<organism evidence="6 7">
    <name type="scientific">Halodesulfovibrio aestuarii</name>
    <dbReference type="NCBI Taxonomy" id="126333"/>
    <lineage>
        <taxon>Bacteria</taxon>
        <taxon>Pseudomonadati</taxon>
        <taxon>Thermodesulfobacteriota</taxon>
        <taxon>Desulfovibrionia</taxon>
        <taxon>Desulfovibrionales</taxon>
        <taxon>Desulfovibrionaceae</taxon>
        <taxon>Halodesulfovibrio</taxon>
    </lineage>
</organism>
<dbReference type="InterPro" id="IPR036721">
    <property type="entry name" value="RCK_C_sf"/>
</dbReference>
<feature type="domain" description="RCK N-terminal" evidence="3">
    <location>
        <begin position="125"/>
        <end position="242"/>
    </location>
</feature>
<evidence type="ECO:0000313" key="8">
    <source>
        <dbReference type="Proteomes" id="UP001568358"/>
    </source>
</evidence>
<evidence type="ECO:0000259" key="4">
    <source>
        <dbReference type="PROSITE" id="PS51202"/>
    </source>
</evidence>
<sequence length="348" mass="37927">MKLFSKSFVGRLVRLRNQLGVFWPLMVSQISILGVVALAVYGYMELEGWSMADAVYMVVITLSTVGFGEVQPLSPAGRILTSFLILAGVGNFAFILGAFSQLLVEGKFFHIIGSRRVLKTISKLKDHCVVCGYGRIGSVVVKEIIAEGQDVVVIENDPEMVQHLQEEGTLYIDGDATSDDVLVQSGIANAKSLITALSEDAANVYVVLSAREMNQELYIVSRASSHERVSKLKQAGADSVILPNHIGGLRLAQSVLRPTVTSFMELANRRSTIDIQMEELTIREGSSLVGKDLIESELRPKFNLIVIAIKKQGQDMIFNPDGKTVLDAGNTIVAVGAKEKLDEFAQLL</sequence>
<comment type="caution">
    <text evidence="6">The sequence shown here is derived from an EMBL/GenBank/DDBJ whole genome shotgun (WGS) entry which is preliminary data.</text>
</comment>
<dbReference type="Gene3D" id="1.10.287.70">
    <property type="match status" value="1"/>
</dbReference>
<dbReference type="Gene3D" id="3.30.70.1450">
    <property type="entry name" value="Regulator of K+ conductance, C-terminal domain"/>
    <property type="match status" value="1"/>
</dbReference>
<dbReference type="GO" id="GO:0005886">
    <property type="term" value="C:plasma membrane"/>
    <property type="evidence" value="ECO:0007669"/>
    <property type="project" value="UniProtKB-SubCell"/>
</dbReference>
<dbReference type="SUPFAM" id="SSF51735">
    <property type="entry name" value="NAD(P)-binding Rossmann-fold domains"/>
    <property type="match status" value="1"/>
</dbReference>
<dbReference type="Gene3D" id="3.40.50.720">
    <property type="entry name" value="NAD(P)-binding Rossmann-like Domain"/>
    <property type="match status" value="1"/>
</dbReference>
<dbReference type="Pfam" id="PF02080">
    <property type="entry name" value="TrkA_C"/>
    <property type="match status" value="1"/>
</dbReference>
<feature type="transmembrane region" description="Helical" evidence="2">
    <location>
        <begin position="49"/>
        <end position="67"/>
    </location>
</feature>
<dbReference type="Pfam" id="PF02254">
    <property type="entry name" value="TrkA_N"/>
    <property type="match status" value="1"/>
</dbReference>
<name>A0A8G2C7N8_9BACT</name>
<dbReference type="InterPro" id="IPR013099">
    <property type="entry name" value="K_chnl_dom"/>
</dbReference>
<dbReference type="InterPro" id="IPR050721">
    <property type="entry name" value="Trk_Ktr_HKT_K-transport"/>
</dbReference>
<dbReference type="SUPFAM" id="SSF116726">
    <property type="entry name" value="TrkA C-terminal domain-like"/>
    <property type="match status" value="1"/>
</dbReference>
<dbReference type="RefSeq" id="WP_020001766.1">
    <property type="nucleotide sequence ID" value="NZ_CP192217.1"/>
</dbReference>
<dbReference type="Proteomes" id="UP001568358">
    <property type="component" value="Unassembled WGS sequence"/>
</dbReference>
<dbReference type="Pfam" id="PF07885">
    <property type="entry name" value="Ion_trans_2"/>
    <property type="match status" value="1"/>
</dbReference>
<evidence type="ECO:0000313" key="5">
    <source>
        <dbReference type="EMBL" id="MEZ6852188.1"/>
    </source>
</evidence>
<dbReference type="PANTHER" id="PTHR43833">
    <property type="entry name" value="POTASSIUM CHANNEL PROTEIN 2-RELATED-RELATED"/>
    <property type="match status" value="1"/>
</dbReference>
<keyword evidence="8" id="KW-1185">Reference proteome</keyword>
<dbReference type="PROSITE" id="PS51202">
    <property type="entry name" value="RCK_C"/>
    <property type="match status" value="1"/>
</dbReference>
<evidence type="ECO:0000313" key="7">
    <source>
        <dbReference type="Proteomes" id="UP000184001"/>
    </source>
</evidence>
<evidence type="ECO:0000313" key="6">
    <source>
        <dbReference type="EMBL" id="SHI67704.1"/>
    </source>
</evidence>
<keyword evidence="6" id="KW-0407">Ion channel</keyword>
<dbReference type="EMBL" id="JBFSOO010000001">
    <property type="protein sequence ID" value="MEZ6852188.1"/>
    <property type="molecule type" value="Genomic_DNA"/>
</dbReference>
<dbReference type="AlphaFoldDB" id="A0A8G2C7N8"/>
<keyword evidence="6" id="KW-0406">Ion transport</keyword>
<evidence type="ECO:0000256" key="2">
    <source>
        <dbReference type="SAM" id="Phobius"/>
    </source>
</evidence>
<reference evidence="6 7" key="1">
    <citation type="submission" date="2016-11" db="EMBL/GenBank/DDBJ databases">
        <authorList>
            <person name="Varghese N."/>
            <person name="Submissions S."/>
        </authorList>
    </citation>
    <scope>NUCLEOTIDE SEQUENCE [LARGE SCALE GENOMIC DNA]</scope>
    <source>
        <strain evidence="6 7">DSM 17919</strain>
    </source>
</reference>
<evidence type="ECO:0000256" key="1">
    <source>
        <dbReference type="ARBA" id="ARBA00004651"/>
    </source>
</evidence>
<dbReference type="PANTHER" id="PTHR43833:SF9">
    <property type="entry name" value="POTASSIUM CHANNEL PROTEIN YUGO-RELATED"/>
    <property type="match status" value="1"/>
</dbReference>
<reference evidence="5 8" key="2">
    <citation type="submission" date="2024-07" db="EMBL/GenBank/DDBJ databases">
        <title>Active virus-host system and metabolic interactions in a Lokiarchaeon culture.</title>
        <authorList>
            <person name="Ponce Toledo R.I."/>
            <person name="Rodrigues Oliveira T."/>
            <person name="Schleper C."/>
        </authorList>
    </citation>
    <scope>NUCLEOTIDE SEQUENCE [LARGE SCALE GENOMIC DNA]</scope>
    <source>
        <strain evidence="5 8">B35</strain>
    </source>
</reference>
<dbReference type="GO" id="GO:0008324">
    <property type="term" value="F:monoatomic cation transmembrane transporter activity"/>
    <property type="evidence" value="ECO:0007669"/>
    <property type="project" value="InterPro"/>
</dbReference>
<dbReference type="Proteomes" id="UP000184001">
    <property type="component" value="Unassembled WGS sequence"/>
</dbReference>
<dbReference type="InterPro" id="IPR036291">
    <property type="entry name" value="NAD(P)-bd_dom_sf"/>
</dbReference>
<dbReference type="PROSITE" id="PS51201">
    <property type="entry name" value="RCK_N"/>
    <property type="match status" value="1"/>
</dbReference>
<dbReference type="InterPro" id="IPR003148">
    <property type="entry name" value="RCK_N"/>
</dbReference>
<keyword evidence="2" id="KW-0812">Transmembrane</keyword>
<gene>
    <name evidence="5" type="ORF">AB2Z07_01360</name>
    <name evidence="6" type="ORF">SAMN05660830_00641</name>
</gene>
<proteinExistence type="predicted"/>
<dbReference type="EMBL" id="FQZR01000002">
    <property type="protein sequence ID" value="SHI67704.1"/>
    <property type="molecule type" value="Genomic_DNA"/>
</dbReference>
<feature type="transmembrane region" description="Helical" evidence="2">
    <location>
        <begin position="79"/>
        <end position="99"/>
    </location>
</feature>
<accession>A0A8G2C7N8</accession>
<keyword evidence="2" id="KW-0472">Membrane</keyword>